<keyword evidence="2" id="KW-1133">Transmembrane helix</keyword>
<feature type="region of interest" description="Disordered" evidence="1">
    <location>
        <begin position="135"/>
        <end position="180"/>
    </location>
</feature>
<dbReference type="RefSeq" id="WP_187558826.1">
    <property type="nucleotide sequence ID" value="NZ_JACRTP010000004.1"/>
</dbReference>
<gene>
    <name evidence="4" type="ORF">H8712_10745</name>
</gene>
<reference evidence="4 5" key="1">
    <citation type="submission" date="2020-08" db="EMBL/GenBank/DDBJ databases">
        <title>Genome public.</title>
        <authorList>
            <person name="Liu C."/>
            <person name="Sun Q."/>
        </authorList>
    </citation>
    <scope>NUCLEOTIDE SEQUENCE [LARGE SCALE GENOMIC DNA]</scope>
    <source>
        <strain evidence="4 5">3_YM_SP_D4_24.mj</strain>
    </source>
</reference>
<proteinExistence type="predicted"/>
<keyword evidence="5" id="KW-1185">Reference proteome</keyword>
<comment type="caution">
    <text evidence="4">The sequence shown here is derived from an EMBL/GenBank/DDBJ whole genome shotgun (WGS) entry which is preliminary data.</text>
</comment>
<evidence type="ECO:0000256" key="2">
    <source>
        <dbReference type="SAM" id="Phobius"/>
    </source>
</evidence>
<sequence length="220" mass="23516">MKKKIAVLAGICMLVSVQGTVFAADRNSPDDLSDQTVQSVIRADVPDSHKITVKGEHVTVSLEGGNQEENQEENSILVERFSEPKLKFSPEKGWKIKKVLLGDTDVTSQVKDGIITLASVYEDLILTVETEKIKDESGAKTDSKSNTSFGQKTNQNSKNNQTSTTNGTKTTANSGSATTVGQGIKAAVTEDEMNVGIYGIGAVAAGGIAVRCLKRKKKKI</sequence>
<evidence type="ECO:0000313" key="4">
    <source>
        <dbReference type="EMBL" id="MBC8629081.1"/>
    </source>
</evidence>
<protein>
    <submittedName>
        <fullName evidence="4">Uncharacterized protein</fullName>
    </submittedName>
</protein>
<keyword evidence="3" id="KW-0732">Signal</keyword>
<evidence type="ECO:0000256" key="3">
    <source>
        <dbReference type="SAM" id="SignalP"/>
    </source>
</evidence>
<name>A0ABR7PCG2_9FIRM</name>
<dbReference type="EMBL" id="JACRTP010000004">
    <property type="protein sequence ID" value="MBC8629081.1"/>
    <property type="molecule type" value="Genomic_DNA"/>
</dbReference>
<feature type="transmembrane region" description="Helical" evidence="2">
    <location>
        <begin position="195"/>
        <end position="213"/>
    </location>
</feature>
<organism evidence="4 5">
    <name type="scientific">Blautia stercoris</name>
    <dbReference type="NCBI Taxonomy" id="871664"/>
    <lineage>
        <taxon>Bacteria</taxon>
        <taxon>Bacillati</taxon>
        <taxon>Bacillota</taxon>
        <taxon>Clostridia</taxon>
        <taxon>Lachnospirales</taxon>
        <taxon>Lachnospiraceae</taxon>
        <taxon>Blautia</taxon>
    </lineage>
</organism>
<keyword evidence="2" id="KW-0812">Transmembrane</keyword>
<accession>A0ABR7PCG2</accession>
<evidence type="ECO:0000256" key="1">
    <source>
        <dbReference type="SAM" id="MobiDB-lite"/>
    </source>
</evidence>
<dbReference type="Proteomes" id="UP000661649">
    <property type="component" value="Unassembled WGS sequence"/>
</dbReference>
<evidence type="ECO:0000313" key="5">
    <source>
        <dbReference type="Proteomes" id="UP000661649"/>
    </source>
</evidence>
<keyword evidence="2" id="KW-0472">Membrane</keyword>
<feature type="chain" id="PRO_5046152727" evidence="3">
    <location>
        <begin position="24"/>
        <end position="220"/>
    </location>
</feature>
<feature type="signal peptide" evidence="3">
    <location>
        <begin position="1"/>
        <end position="23"/>
    </location>
</feature>
<feature type="compositionally biased region" description="Low complexity" evidence="1">
    <location>
        <begin position="150"/>
        <end position="175"/>
    </location>
</feature>